<dbReference type="RefSeq" id="WP_110364018.1">
    <property type="nucleotide sequence ID" value="NZ_QFLI01000018.1"/>
</dbReference>
<proteinExistence type="predicted"/>
<protein>
    <submittedName>
        <fullName evidence="1">Uncharacterized protein</fullName>
    </submittedName>
</protein>
<sequence>MKNLIILFSVILIGFSVKGQTNVFPTDGNVGVGTIQPNSKIDIRLLESGKGLQLVGLNKNIDFHIGHDGLTHGFYWRYKGVDSNNDNDLELWTNNINGADKQVYNIHQDANIQFLQGVSIGCEAKSGFKLAVNGSITASEVKVQAQTADFVFEDDYDLKDLEEVEEFISLNKHLPDVPSAKQMKENGVGLAEMNKLLLQKVEELTLYVIQQKNENTILKIEMNQYKSDRLQLQEVKQELQKLNSLIQQISK</sequence>
<gene>
    <name evidence="1" type="ORF">DF185_22700</name>
</gene>
<dbReference type="OrthoDB" id="769954at2"/>
<keyword evidence="2" id="KW-1185">Reference proteome</keyword>
<evidence type="ECO:0000313" key="2">
    <source>
        <dbReference type="Proteomes" id="UP000248079"/>
    </source>
</evidence>
<name>A0A2V3ZUQ7_9BACT</name>
<comment type="caution">
    <text evidence="1">The sequence shown here is derived from an EMBL/GenBank/DDBJ whole genome shotgun (WGS) entry which is preliminary data.</text>
</comment>
<reference evidence="1 2" key="1">
    <citation type="submission" date="2018-05" db="EMBL/GenBank/DDBJ databases">
        <title>Marinifilum breve JC075T sp. nov., a marine bacterium isolated from Yongle Blue Hole in the South China Sea.</title>
        <authorList>
            <person name="Fu T."/>
        </authorList>
    </citation>
    <scope>NUCLEOTIDE SEQUENCE [LARGE SCALE GENOMIC DNA]</scope>
    <source>
        <strain evidence="1 2">JC075</strain>
    </source>
</reference>
<evidence type="ECO:0000313" key="1">
    <source>
        <dbReference type="EMBL" id="PXX95024.1"/>
    </source>
</evidence>
<accession>A0A2V3ZUQ7</accession>
<dbReference type="EMBL" id="QFLI01000018">
    <property type="protein sequence ID" value="PXX95024.1"/>
    <property type="molecule type" value="Genomic_DNA"/>
</dbReference>
<dbReference type="Proteomes" id="UP000248079">
    <property type="component" value="Unassembled WGS sequence"/>
</dbReference>
<dbReference type="AlphaFoldDB" id="A0A2V3ZUQ7"/>
<organism evidence="1 2">
    <name type="scientific">Marinifilum breve</name>
    <dbReference type="NCBI Taxonomy" id="2184082"/>
    <lineage>
        <taxon>Bacteria</taxon>
        <taxon>Pseudomonadati</taxon>
        <taxon>Bacteroidota</taxon>
        <taxon>Bacteroidia</taxon>
        <taxon>Marinilabiliales</taxon>
        <taxon>Marinifilaceae</taxon>
    </lineage>
</organism>